<dbReference type="EMBL" id="CP031166">
    <property type="protein sequence ID" value="AXV09923.1"/>
    <property type="molecule type" value="Genomic_DNA"/>
</dbReference>
<dbReference type="KEGG" id="euz:DVS28_b0153"/>
<geneLocation type="plasmid" evidence="3">
    <name>pedy32-46i</name>
</geneLocation>
<evidence type="ECO:0000313" key="3">
    <source>
        <dbReference type="Proteomes" id="UP000264006"/>
    </source>
</evidence>
<keyword evidence="2" id="KW-0614">Plasmid</keyword>
<evidence type="ECO:0000256" key="1">
    <source>
        <dbReference type="SAM" id="MobiDB-lite"/>
    </source>
</evidence>
<sequence>MRLHIVATVTHYIHEQVREFVVGPIDDDTIDAAIDTVFRNNLDMIGGCDFESAEITVGGYAEFEAIDLDGGDPPDPYDLDLEDIRNIEHELASRSGRLDDIIAEAIRRANGDRDPDDPPAVPQSRVDELGPSPIPLWNWSDAEVSALLGMIDAIDTRPATDGQTVALRAVEEGYNDPRFWLVVTDDTGRSEFRCDGFLAPVAQIDAAVHAHRNDPRAAPATA</sequence>
<reference evidence="2 3" key="1">
    <citation type="submission" date="2018-09" db="EMBL/GenBank/DDBJ databases">
        <title>Complete genome sequence of Euzebya sp. DY32-46 isolated from seawater of Pacific Ocean.</title>
        <authorList>
            <person name="Xu L."/>
            <person name="Wu Y.-H."/>
            <person name="Xu X.-W."/>
        </authorList>
    </citation>
    <scope>NUCLEOTIDE SEQUENCE [LARGE SCALE GENOMIC DNA]</scope>
    <source>
        <strain evidence="2 3">DY32-46</strain>
        <plasmid evidence="3">pedy32-46i</plasmid>
    </source>
</reference>
<organism evidence="2 3">
    <name type="scientific">Euzebya pacifica</name>
    <dbReference type="NCBI Taxonomy" id="1608957"/>
    <lineage>
        <taxon>Bacteria</taxon>
        <taxon>Bacillati</taxon>
        <taxon>Actinomycetota</taxon>
        <taxon>Nitriliruptoria</taxon>
        <taxon>Euzebyales</taxon>
    </lineage>
</organism>
<dbReference type="Proteomes" id="UP000264006">
    <property type="component" value="Plasmid pEDY32-46I"/>
</dbReference>
<feature type="region of interest" description="Disordered" evidence="1">
    <location>
        <begin position="107"/>
        <end position="129"/>
    </location>
</feature>
<name>A0A346Y626_9ACTN</name>
<accession>A0A346Y626</accession>
<protein>
    <submittedName>
        <fullName evidence="2">Uncharacterized protein</fullName>
    </submittedName>
</protein>
<keyword evidence="3" id="KW-1185">Reference proteome</keyword>
<dbReference type="RefSeq" id="WP_114594528.1">
    <property type="nucleotide sequence ID" value="NZ_CP031166.1"/>
</dbReference>
<proteinExistence type="predicted"/>
<dbReference type="AlphaFoldDB" id="A0A346Y626"/>
<gene>
    <name evidence="2" type="ORF">DVS28_b0153</name>
</gene>
<evidence type="ECO:0000313" key="2">
    <source>
        <dbReference type="EMBL" id="AXV09923.1"/>
    </source>
</evidence>